<organism evidence="1 2">
    <name type="scientific">Henosepilachna vigintioctopunctata</name>
    <dbReference type="NCBI Taxonomy" id="420089"/>
    <lineage>
        <taxon>Eukaryota</taxon>
        <taxon>Metazoa</taxon>
        <taxon>Ecdysozoa</taxon>
        <taxon>Arthropoda</taxon>
        <taxon>Hexapoda</taxon>
        <taxon>Insecta</taxon>
        <taxon>Pterygota</taxon>
        <taxon>Neoptera</taxon>
        <taxon>Endopterygota</taxon>
        <taxon>Coleoptera</taxon>
        <taxon>Polyphaga</taxon>
        <taxon>Cucujiformia</taxon>
        <taxon>Coccinelloidea</taxon>
        <taxon>Coccinellidae</taxon>
        <taxon>Epilachninae</taxon>
        <taxon>Epilachnini</taxon>
        <taxon>Henosepilachna</taxon>
    </lineage>
</organism>
<proteinExistence type="predicted"/>
<keyword evidence="2" id="KW-1185">Reference proteome</keyword>
<evidence type="ECO:0000313" key="2">
    <source>
        <dbReference type="Proteomes" id="UP001431783"/>
    </source>
</evidence>
<name>A0AAW1UA94_9CUCU</name>
<evidence type="ECO:0000313" key="1">
    <source>
        <dbReference type="EMBL" id="KAK9877993.1"/>
    </source>
</evidence>
<sequence>MDKKPPIITPNTKVNSLVSAADKETIKKKLLFSEVVTQQLNENFSKITTNQEKSLILKSLSCFCDSELCRHFQLGTLDYPQTHAKFRLHVDDIYGASDSDDEPLIQIACQKRMKKPQEIQLSVPTTSNNNQTAQRRSKALNIWEKKHLTIGTLCWLNFKIEKQNIVKCCNVHRC</sequence>
<dbReference type="AlphaFoldDB" id="A0AAW1UA94"/>
<comment type="caution">
    <text evidence="1">The sequence shown here is derived from an EMBL/GenBank/DDBJ whole genome shotgun (WGS) entry which is preliminary data.</text>
</comment>
<accession>A0AAW1UA94</accession>
<dbReference type="EMBL" id="JARQZJ010000044">
    <property type="protein sequence ID" value="KAK9877993.1"/>
    <property type="molecule type" value="Genomic_DNA"/>
</dbReference>
<dbReference type="Proteomes" id="UP001431783">
    <property type="component" value="Unassembled WGS sequence"/>
</dbReference>
<gene>
    <name evidence="1" type="ORF">WA026_020207</name>
</gene>
<protein>
    <submittedName>
        <fullName evidence="1">Uncharacterized protein</fullName>
    </submittedName>
</protein>
<reference evidence="1 2" key="1">
    <citation type="submission" date="2023-03" db="EMBL/GenBank/DDBJ databases">
        <title>Genome insight into feeding habits of ladybird beetles.</title>
        <authorList>
            <person name="Li H.-S."/>
            <person name="Huang Y.-H."/>
            <person name="Pang H."/>
        </authorList>
    </citation>
    <scope>NUCLEOTIDE SEQUENCE [LARGE SCALE GENOMIC DNA]</scope>
    <source>
        <strain evidence="1">SYSU_2023b</strain>
        <tissue evidence="1">Whole body</tissue>
    </source>
</reference>